<evidence type="ECO:0000313" key="11">
    <source>
        <dbReference type="EMBL" id="KAK6333729.1"/>
    </source>
</evidence>
<evidence type="ECO:0000256" key="3">
    <source>
        <dbReference type="ARBA" id="ARBA00022763"/>
    </source>
</evidence>
<dbReference type="PANTHER" id="PTHR15272">
    <property type="entry name" value="CHROMATIN ASSEMBLY FACTOR 1 SUBUNIT A CAF-1 SUBUNIT A"/>
    <property type="match status" value="1"/>
</dbReference>
<proteinExistence type="predicted"/>
<dbReference type="GO" id="GO:0005634">
    <property type="term" value="C:nucleus"/>
    <property type="evidence" value="ECO:0007669"/>
    <property type="project" value="UniProtKB-SubCell"/>
</dbReference>
<dbReference type="EMBL" id="JAVHNS010000016">
    <property type="protein sequence ID" value="KAK6333729.1"/>
    <property type="molecule type" value="Genomic_DNA"/>
</dbReference>
<feature type="domain" description="Chromatin assembly factor 1 subunit A dimerization" evidence="9">
    <location>
        <begin position="378"/>
        <end position="450"/>
    </location>
</feature>
<name>A0AAV9U217_9PEZI</name>
<evidence type="ECO:0000256" key="6">
    <source>
        <dbReference type="ARBA" id="ARBA00023242"/>
    </source>
</evidence>
<comment type="subcellular location">
    <subcellularLocation>
        <location evidence="1">Nucleus</location>
    </subcellularLocation>
</comment>
<feature type="domain" description="Chromatin assembly factor 1 subunit Cac1-like C-terminal" evidence="10">
    <location>
        <begin position="695"/>
        <end position="744"/>
    </location>
</feature>
<feature type="region of interest" description="Disordered" evidence="7">
    <location>
        <begin position="528"/>
        <end position="587"/>
    </location>
</feature>
<keyword evidence="6" id="KW-0539">Nucleus</keyword>
<dbReference type="Pfam" id="PF11600">
    <property type="entry name" value="CAF1A_acidic"/>
    <property type="match status" value="1"/>
</dbReference>
<protein>
    <recommendedName>
        <fullName evidence="13">Chromatin assembly factor 1 subunit A</fullName>
    </recommendedName>
</protein>
<dbReference type="AlphaFoldDB" id="A0AAV9U217"/>
<dbReference type="GO" id="GO:0006334">
    <property type="term" value="P:nucleosome assembly"/>
    <property type="evidence" value="ECO:0007669"/>
    <property type="project" value="TreeGrafter"/>
</dbReference>
<dbReference type="Proteomes" id="UP001373714">
    <property type="component" value="Unassembled WGS sequence"/>
</dbReference>
<feature type="region of interest" description="Disordered" evidence="7">
    <location>
        <begin position="1"/>
        <end position="168"/>
    </location>
</feature>
<dbReference type="GO" id="GO:0033186">
    <property type="term" value="C:CAF-1 complex"/>
    <property type="evidence" value="ECO:0007669"/>
    <property type="project" value="TreeGrafter"/>
</dbReference>
<keyword evidence="3" id="KW-0227">DNA damage</keyword>
<evidence type="ECO:0000256" key="1">
    <source>
        <dbReference type="ARBA" id="ARBA00004123"/>
    </source>
</evidence>
<evidence type="ECO:0000313" key="12">
    <source>
        <dbReference type="Proteomes" id="UP001373714"/>
    </source>
</evidence>
<evidence type="ECO:0000256" key="4">
    <source>
        <dbReference type="ARBA" id="ARBA00023186"/>
    </source>
</evidence>
<keyword evidence="5" id="KW-0234">DNA repair</keyword>
<keyword evidence="4" id="KW-0143">Chaperone</keyword>
<dbReference type="InterPro" id="IPR022043">
    <property type="entry name" value="CAF1A_DD"/>
</dbReference>
<evidence type="ECO:0008006" key="13">
    <source>
        <dbReference type="Google" id="ProtNLM"/>
    </source>
</evidence>
<evidence type="ECO:0000256" key="7">
    <source>
        <dbReference type="SAM" id="MobiDB-lite"/>
    </source>
</evidence>
<feature type="region of interest" description="Disordered" evidence="7">
    <location>
        <begin position="173"/>
        <end position="192"/>
    </location>
</feature>
<feature type="compositionally biased region" description="Polar residues" evidence="7">
    <location>
        <begin position="1"/>
        <end position="10"/>
    </location>
</feature>
<dbReference type="InterPro" id="IPR021644">
    <property type="entry name" value="CAF-1_p150_acidic"/>
</dbReference>
<reference evidence="11 12" key="1">
    <citation type="submission" date="2019-10" db="EMBL/GenBank/DDBJ databases">
        <authorList>
            <person name="Palmer J.M."/>
        </authorList>
    </citation>
    <scope>NUCLEOTIDE SEQUENCE [LARGE SCALE GENOMIC DNA]</scope>
    <source>
        <strain evidence="11 12">TWF730</strain>
    </source>
</reference>
<keyword evidence="2" id="KW-0235">DNA replication</keyword>
<feature type="compositionally biased region" description="Polar residues" evidence="7">
    <location>
        <begin position="546"/>
        <end position="575"/>
    </location>
</feature>
<dbReference type="GO" id="GO:0006281">
    <property type="term" value="P:DNA repair"/>
    <property type="evidence" value="ECO:0007669"/>
    <property type="project" value="UniProtKB-KW"/>
</dbReference>
<dbReference type="PANTHER" id="PTHR15272:SF0">
    <property type="entry name" value="CHROMATIN ASSEMBLY FACTOR 1 SUBUNIT A"/>
    <property type="match status" value="1"/>
</dbReference>
<evidence type="ECO:0000256" key="5">
    <source>
        <dbReference type="ARBA" id="ARBA00023204"/>
    </source>
</evidence>
<accession>A0AAV9U217</accession>
<comment type="caution">
    <text evidence="11">The sequence shown here is derived from an EMBL/GenBank/DDBJ whole genome shotgun (WGS) entry which is preliminary data.</text>
</comment>
<feature type="domain" description="Chromatin assembly factor 1 p150 subunit acidic region" evidence="8">
    <location>
        <begin position="75"/>
        <end position="184"/>
    </location>
</feature>
<sequence length="783" mass="87473">MTSEPGQGDTTAEIRYTDEASSPLSSAPPSPPSRKRTASPIPEDSLPDTETTKKLSNLGLDGTNDAPPKKRAKLTPAEKAEKEREKEEKRREKEERDREKAKVKAEKDEQKRLKDEEKAKKEREKAADKARRDEEKAKRDEERVKKDAEKVKREEEKAKKEEEKLKKDRAQLRMDSFFTRKGPMAASTAPKAPLQVVAPTKVDEATTPSQPILKLSGIGSLPTKGGSGPTVPDVEMLDNPVSRSEKSDYTKTFQPFFVRAGVTLAYETSKAGALMEEFCREMDRVLSQSIAETSDEMDVEGSGEEISKSTLLGKLSPSEFETIFGFPLSSKRGQIRRLSTKQILARLNSSPGPVPDIFGQRKSDNTDYVAELRKLPRKILKYAEDVRPAYRGTYTRVPTKSGLRKGRNPFQRSLPGVDYDYDSEAEWVQEPDDDGEDIMSEEDEDPMEAGSADEMDDFLDDEDEVIKKKVGIAGPLIPAASGLMWDGECPKSEELMNYRIGVLIEGCTIPINPFSKEYWVKDKRKLGPQSRLEEGKPKAQPAGWWTSASQKPVPQQLHGSATLTHSSKVQSTTPISHGPPQDQVADGEHSLRYGQNHSLPLNWGSADKGHPRYSSVPYLLKGISYYDAVLDPAARDAVLGLDADKRPHPLSSLVDPQYARSLGISAKDHYQFFMIYHNIDLCGLVSYEALEQCHNFIVGNDATKVAMLEALKKMFSSITKPALKRFMDTYFIRSGVGNDKRWKCVFKKDEFSYWMLDLEVCKLVSPGTPVATVMNQPGPSRQP</sequence>
<evidence type="ECO:0000259" key="10">
    <source>
        <dbReference type="Pfam" id="PF21796"/>
    </source>
</evidence>
<feature type="compositionally biased region" description="Basic and acidic residues" evidence="7">
    <location>
        <begin position="76"/>
        <end position="168"/>
    </location>
</feature>
<evidence type="ECO:0000259" key="9">
    <source>
        <dbReference type="Pfam" id="PF12253"/>
    </source>
</evidence>
<evidence type="ECO:0000259" key="8">
    <source>
        <dbReference type="Pfam" id="PF11600"/>
    </source>
</evidence>
<gene>
    <name evidence="11" type="ORF">TWF730_003912</name>
</gene>
<dbReference type="InterPro" id="IPR048800">
    <property type="entry name" value="Cac1-like_C"/>
</dbReference>
<organism evidence="11 12">
    <name type="scientific">Orbilia blumenaviensis</name>
    <dbReference type="NCBI Taxonomy" id="1796055"/>
    <lineage>
        <taxon>Eukaryota</taxon>
        <taxon>Fungi</taxon>
        <taxon>Dikarya</taxon>
        <taxon>Ascomycota</taxon>
        <taxon>Pezizomycotina</taxon>
        <taxon>Orbiliomycetes</taxon>
        <taxon>Orbiliales</taxon>
        <taxon>Orbiliaceae</taxon>
        <taxon>Orbilia</taxon>
    </lineage>
</organism>
<dbReference type="Pfam" id="PF21796">
    <property type="entry name" value="Cac1_C"/>
    <property type="match status" value="1"/>
</dbReference>
<feature type="region of interest" description="Disordered" evidence="7">
    <location>
        <begin position="200"/>
        <end position="234"/>
    </location>
</feature>
<feature type="region of interest" description="Disordered" evidence="7">
    <location>
        <begin position="429"/>
        <end position="451"/>
    </location>
</feature>
<keyword evidence="12" id="KW-1185">Reference proteome</keyword>
<dbReference type="GO" id="GO:0006260">
    <property type="term" value="P:DNA replication"/>
    <property type="evidence" value="ECO:0007669"/>
    <property type="project" value="UniProtKB-KW"/>
</dbReference>
<dbReference type="Pfam" id="PF12253">
    <property type="entry name" value="CAF1A_dimeriz"/>
    <property type="match status" value="1"/>
</dbReference>
<evidence type="ECO:0000256" key="2">
    <source>
        <dbReference type="ARBA" id="ARBA00022705"/>
    </source>
</evidence>